<accession>A0A0K2VEL8</accession>
<feature type="domain" description="DUF7047" evidence="2">
    <location>
        <begin position="10"/>
        <end position="41"/>
    </location>
</feature>
<evidence type="ECO:0000259" key="2">
    <source>
        <dbReference type="Pfam" id="PF23088"/>
    </source>
</evidence>
<dbReference type="Pfam" id="PF23088">
    <property type="entry name" value="DUF7047"/>
    <property type="match status" value="1"/>
</dbReference>
<keyword evidence="1" id="KW-0812">Transmembrane</keyword>
<sequence length="45" mass="4987">MDMGVSGTMTRKRVFSYIGKLVGHFSIAGWMRIAVGVVKRTRGTK</sequence>
<organism evidence="3">
    <name type="scientific">Lepeophtheirus salmonis</name>
    <name type="common">Salmon louse</name>
    <name type="synonym">Caligus salmonis</name>
    <dbReference type="NCBI Taxonomy" id="72036"/>
    <lineage>
        <taxon>Eukaryota</taxon>
        <taxon>Metazoa</taxon>
        <taxon>Ecdysozoa</taxon>
        <taxon>Arthropoda</taxon>
        <taxon>Crustacea</taxon>
        <taxon>Multicrustacea</taxon>
        <taxon>Hexanauplia</taxon>
        <taxon>Copepoda</taxon>
        <taxon>Siphonostomatoida</taxon>
        <taxon>Caligidae</taxon>
        <taxon>Lepeophtheirus</taxon>
    </lineage>
</organism>
<keyword evidence="1" id="KW-1133">Transmembrane helix</keyword>
<dbReference type="InterPro" id="IPR055475">
    <property type="entry name" value="DUF7047"/>
</dbReference>
<evidence type="ECO:0000256" key="1">
    <source>
        <dbReference type="SAM" id="Phobius"/>
    </source>
</evidence>
<protein>
    <submittedName>
        <fullName evidence="3">Putative LOC101240246 [Hydra vulgaris]</fullName>
    </submittedName>
</protein>
<feature type="transmembrane region" description="Helical" evidence="1">
    <location>
        <begin position="14"/>
        <end position="35"/>
    </location>
</feature>
<proteinExistence type="predicted"/>
<keyword evidence="1" id="KW-0472">Membrane</keyword>
<dbReference type="EMBL" id="HACA01030975">
    <property type="protein sequence ID" value="CDW48336.1"/>
    <property type="molecule type" value="Transcribed_RNA"/>
</dbReference>
<dbReference type="AlphaFoldDB" id="A0A0K2VEL8"/>
<name>A0A0K2VEL8_LEPSM</name>
<evidence type="ECO:0000313" key="3">
    <source>
        <dbReference type="EMBL" id="CDW48336.1"/>
    </source>
</evidence>
<reference evidence="3" key="1">
    <citation type="submission" date="2014-05" db="EMBL/GenBank/DDBJ databases">
        <authorList>
            <person name="Chronopoulou M."/>
        </authorList>
    </citation>
    <scope>NUCLEOTIDE SEQUENCE</scope>
    <source>
        <tissue evidence="3">Whole organism</tissue>
    </source>
</reference>